<reference evidence="6" key="1">
    <citation type="submission" date="2020-01" db="EMBL/GenBank/DDBJ databases">
        <title>Insect and environment-associated Actinomycetes.</title>
        <authorList>
            <person name="Currrie C."/>
            <person name="Chevrette M."/>
            <person name="Carlson C."/>
            <person name="Stubbendieck R."/>
            <person name="Wendt-Pienkowski E."/>
        </authorList>
    </citation>
    <scope>NUCLEOTIDE SEQUENCE</scope>
    <source>
        <strain evidence="6">SID7958</strain>
    </source>
</reference>
<name>A0A6G3TYU3_9ACTN</name>
<dbReference type="PANTHER" id="PTHR46577">
    <property type="entry name" value="HTH-TYPE TRANSCRIPTIONAL REGULATORY PROTEIN GABR"/>
    <property type="match status" value="1"/>
</dbReference>
<organism evidence="6">
    <name type="scientific">Streptomyces sp. SID7958</name>
    <dbReference type="NCBI Taxonomy" id="2706093"/>
    <lineage>
        <taxon>Bacteria</taxon>
        <taxon>Bacillati</taxon>
        <taxon>Actinomycetota</taxon>
        <taxon>Actinomycetes</taxon>
        <taxon>Kitasatosporales</taxon>
        <taxon>Streptomycetaceae</taxon>
        <taxon>Streptomyces</taxon>
    </lineage>
</organism>
<gene>
    <name evidence="6" type="ORF">G3I38_08100</name>
</gene>
<dbReference type="CDD" id="cd07377">
    <property type="entry name" value="WHTH_GntR"/>
    <property type="match status" value="1"/>
</dbReference>
<dbReference type="InterPro" id="IPR000524">
    <property type="entry name" value="Tscrpt_reg_HTH_GntR"/>
</dbReference>
<evidence type="ECO:0000256" key="1">
    <source>
        <dbReference type="ARBA" id="ARBA00022898"/>
    </source>
</evidence>
<dbReference type="AlphaFoldDB" id="A0A6G3TYU3"/>
<keyword evidence="2" id="KW-0805">Transcription regulation</keyword>
<dbReference type="SUPFAM" id="SSF46785">
    <property type="entry name" value="Winged helix' DNA-binding domain"/>
    <property type="match status" value="1"/>
</dbReference>
<protein>
    <submittedName>
        <fullName evidence="6">GntR family transcriptional regulator</fullName>
    </submittedName>
</protein>
<evidence type="ECO:0000256" key="3">
    <source>
        <dbReference type="ARBA" id="ARBA00023125"/>
    </source>
</evidence>
<evidence type="ECO:0000256" key="4">
    <source>
        <dbReference type="ARBA" id="ARBA00023163"/>
    </source>
</evidence>
<feature type="domain" description="HTH gntR-type" evidence="5">
    <location>
        <begin position="9"/>
        <end position="75"/>
    </location>
</feature>
<dbReference type="SMART" id="SM00345">
    <property type="entry name" value="HTH_GNTR"/>
    <property type="match status" value="1"/>
</dbReference>
<keyword evidence="4" id="KW-0804">Transcription</keyword>
<dbReference type="Pfam" id="PF00392">
    <property type="entry name" value="GntR"/>
    <property type="match status" value="1"/>
</dbReference>
<dbReference type="PANTHER" id="PTHR46577:SF1">
    <property type="entry name" value="HTH-TYPE TRANSCRIPTIONAL REGULATORY PROTEIN GABR"/>
    <property type="match status" value="1"/>
</dbReference>
<evidence type="ECO:0000313" key="6">
    <source>
        <dbReference type="EMBL" id="NEC79208.1"/>
    </source>
</evidence>
<dbReference type="EMBL" id="JAAGMU010000434">
    <property type="protein sequence ID" value="NEC79208.1"/>
    <property type="molecule type" value="Genomic_DNA"/>
</dbReference>
<dbReference type="GO" id="GO:0003677">
    <property type="term" value="F:DNA binding"/>
    <property type="evidence" value="ECO:0007669"/>
    <property type="project" value="UniProtKB-KW"/>
</dbReference>
<dbReference type="GO" id="GO:0003700">
    <property type="term" value="F:DNA-binding transcription factor activity"/>
    <property type="evidence" value="ECO:0007669"/>
    <property type="project" value="InterPro"/>
</dbReference>
<dbReference type="PROSITE" id="PS50949">
    <property type="entry name" value="HTH_GNTR"/>
    <property type="match status" value="1"/>
</dbReference>
<dbReference type="RefSeq" id="WP_164333676.1">
    <property type="nucleotide sequence ID" value="NZ_JAAGMU010000434.1"/>
</dbReference>
<dbReference type="InterPro" id="IPR036390">
    <property type="entry name" value="WH_DNA-bd_sf"/>
</dbReference>
<feature type="non-terminal residue" evidence="6">
    <location>
        <position position="75"/>
    </location>
</feature>
<comment type="caution">
    <text evidence="6">The sequence shown here is derived from an EMBL/GenBank/DDBJ whole genome shotgun (WGS) entry which is preliminary data.</text>
</comment>
<evidence type="ECO:0000259" key="5">
    <source>
        <dbReference type="PROSITE" id="PS50949"/>
    </source>
</evidence>
<accession>A0A6G3TYU3</accession>
<dbReference type="InterPro" id="IPR051446">
    <property type="entry name" value="HTH_trans_reg/aminotransferase"/>
</dbReference>
<evidence type="ECO:0000256" key="2">
    <source>
        <dbReference type="ARBA" id="ARBA00023015"/>
    </source>
</evidence>
<dbReference type="Gene3D" id="1.10.10.10">
    <property type="entry name" value="Winged helix-like DNA-binding domain superfamily/Winged helix DNA-binding domain"/>
    <property type="match status" value="1"/>
</dbReference>
<sequence>MASQYAISGTTAKGIAASVELGVAEGALGPGAALPPVRRLAEELGVSPGTVATAYKELRRRGIVVTRGRGGTVVA</sequence>
<dbReference type="InterPro" id="IPR036388">
    <property type="entry name" value="WH-like_DNA-bd_sf"/>
</dbReference>
<keyword evidence="3" id="KW-0238">DNA-binding</keyword>
<proteinExistence type="predicted"/>
<keyword evidence="1" id="KW-0663">Pyridoxal phosphate</keyword>